<gene>
    <name evidence="4" type="ORF">MSAR_33350</name>
</gene>
<keyword evidence="2" id="KW-1133">Transmembrane helix</keyword>
<keyword evidence="3" id="KW-0732">Signal</keyword>
<feature type="region of interest" description="Disordered" evidence="1">
    <location>
        <begin position="440"/>
        <end position="528"/>
    </location>
</feature>
<evidence type="ECO:0000256" key="3">
    <source>
        <dbReference type="SAM" id="SignalP"/>
    </source>
</evidence>
<keyword evidence="2" id="KW-0472">Membrane</keyword>
<dbReference type="Proteomes" id="UP000466445">
    <property type="component" value="Chromosome"/>
</dbReference>
<dbReference type="EMBL" id="AP022595">
    <property type="protein sequence ID" value="BBY60199.1"/>
    <property type="molecule type" value="Genomic_DNA"/>
</dbReference>
<dbReference type="InterPro" id="IPR013207">
    <property type="entry name" value="LGFP"/>
</dbReference>
<evidence type="ECO:0000256" key="1">
    <source>
        <dbReference type="SAM" id="MobiDB-lite"/>
    </source>
</evidence>
<protein>
    <recommendedName>
        <fullName evidence="6">LGFP repeat-containing protein</fullName>
    </recommendedName>
</protein>
<feature type="compositionally biased region" description="Acidic residues" evidence="1">
    <location>
        <begin position="440"/>
        <end position="456"/>
    </location>
</feature>
<evidence type="ECO:0008006" key="6">
    <source>
        <dbReference type="Google" id="ProtNLM"/>
    </source>
</evidence>
<evidence type="ECO:0000313" key="5">
    <source>
        <dbReference type="Proteomes" id="UP000466445"/>
    </source>
</evidence>
<keyword evidence="2" id="KW-0812">Transmembrane</keyword>
<reference evidence="4 5" key="1">
    <citation type="journal article" date="2019" name="Emerg. Microbes Infect.">
        <title>Comprehensive subspecies identification of 175 nontuberculous mycobacteria species based on 7547 genomic profiles.</title>
        <authorList>
            <person name="Matsumoto Y."/>
            <person name="Kinjo T."/>
            <person name="Motooka D."/>
            <person name="Nabeya D."/>
            <person name="Jung N."/>
            <person name="Uechi K."/>
            <person name="Horii T."/>
            <person name="Iida T."/>
            <person name="Fujita J."/>
            <person name="Nakamura S."/>
        </authorList>
    </citation>
    <scope>NUCLEOTIDE SEQUENCE [LARGE SCALE GENOMIC DNA]</scope>
    <source>
        <strain evidence="4 5">JCM 30395</strain>
    </source>
</reference>
<evidence type="ECO:0000256" key="2">
    <source>
        <dbReference type="SAM" id="Phobius"/>
    </source>
</evidence>
<dbReference type="KEGG" id="msar:MSAR_33350"/>
<feature type="chain" id="PRO_5029866818" description="LGFP repeat-containing protein" evidence="3">
    <location>
        <begin position="22"/>
        <end position="696"/>
    </location>
</feature>
<dbReference type="AlphaFoldDB" id="A0A7I7SVK7"/>
<evidence type="ECO:0000313" key="4">
    <source>
        <dbReference type="EMBL" id="BBY60199.1"/>
    </source>
</evidence>
<dbReference type="Pfam" id="PF08310">
    <property type="entry name" value="LGFP"/>
    <property type="match status" value="4"/>
</dbReference>
<proteinExistence type="predicted"/>
<name>A0A7I7SVK7_9MYCO</name>
<feature type="transmembrane region" description="Helical" evidence="2">
    <location>
        <begin position="407"/>
        <end position="430"/>
    </location>
</feature>
<sequence length="696" mass="71954">MALVVVATATAGLLSAPGAIATPDSDASGAIDQAWQAAGGTSSPVGAKDGDVYAVGDGFAQNFSGGKIFFTPATGAHLLFGPILDKYQAQGGPADSDLGFPTIDEVAGLVGPDSRVSTFSASDKPAIFWTPDTGAWVVRGAINAAWDKLGGSAGTMGVPTGDETFDGNVVNQRFTGGEISYDNSSNTFTTVPPELAGNLAGLQVPTDATTAINEAWRAVGGLAGPLGARQGAQSPVGTDGAVQDYAGGKIFYSPATGAHAVTGAILTKYEAQGGPTGDLGLPTGTEADGGAPNSRVSAFSASDKPVIFWTPDNGAIVVRGAINAAWAKLGGAGGELGAPTGEQSVNGDTVTQKFSGGEISWNKSASKFTTKPPELAGQLAGLQVPNGTGPQSGLAAPKSGTGFTFHLWWLLIIIPVLLLVAVIALGVLWLRRRRGSDIEIDDDFHDPDYDDDDGYWPDEHEGPAGAPSTERFSTYPDDGGVVQVAQAPGFSWAQPGGEDKSQPGLGDVFDGDEDSIDTTPTRIPAGPVDADEVDAAEAPDGHTYVEIDEVADSGRHAVVNLGESQSMWRLDVGEFGRPGRRRRAAKPDDEPAPEEYAEAEIVEQYFPADLEDEGKPVTEPAEVLQSDVAAGTASSRPAIHLPLSDPYQAPEGYVIKANTHSGLYYAPDSALYDHTVPEVWFASEELAQANGFVKAE</sequence>
<accession>A0A7I7SVK7</accession>
<organism evidence="4 5">
    <name type="scientific">Mycolicibacterium sarraceniae</name>
    <dbReference type="NCBI Taxonomy" id="1534348"/>
    <lineage>
        <taxon>Bacteria</taxon>
        <taxon>Bacillati</taxon>
        <taxon>Actinomycetota</taxon>
        <taxon>Actinomycetes</taxon>
        <taxon>Mycobacteriales</taxon>
        <taxon>Mycobacteriaceae</taxon>
        <taxon>Mycolicibacterium</taxon>
    </lineage>
</organism>
<keyword evidence="5" id="KW-1185">Reference proteome</keyword>
<feature type="signal peptide" evidence="3">
    <location>
        <begin position="1"/>
        <end position="21"/>
    </location>
</feature>